<dbReference type="AlphaFoldDB" id="A0A176WL15"/>
<organism evidence="1 2">
    <name type="scientific">Marchantia polymorpha subsp. ruderalis</name>
    <dbReference type="NCBI Taxonomy" id="1480154"/>
    <lineage>
        <taxon>Eukaryota</taxon>
        <taxon>Viridiplantae</taxon>
        <taxon>Streptophyta</taxon>
        <taxon>Embryophyta</taxon>
        <taxon>Marchantiophyta</taxon>
        <taxon>Marchantiopsida</taxon>
        <taxon>Marchantiidae</taxon>
        <taxon>Marchantiales</taxon>
        <taxon>Marchantiaceae</taxon>
        <taxon>Marchantia</taxon>
    </lineage>
</organism>
<dbReference type="Proteomes" id="UP000077202">
    <property type="component" value="Unassembled WGS sequence"/>
</dbReference>
<sequence length="83" mass="8961">MMEFGLGASSAGVLSRFSCRRPEEAMISLLAPPSPGRFVEVSPEGNRRKRSLSLANIERPKALGPIRLSRARISAKPEGVPES</sequence>
<reference evidence="1" key="1">
    <citation type="submission" date="2016-03" db="EMBL/GenBank/DDBJ databases">
        <title>Mechanisms controlling the formation of the plant cell surface in tip-growing cells are functionally conserved among land plants.</title>
        <authorList>
            <person name="Honkanen S."/>
            <person name="Jones V.A."/>
            <person name="Morieri G."/>
            <person name="Champion C."/>
            <person name="Hetherington A.J."/>
            <person name="Kelly S."/>
            <person name="Saint-Marcoux D."/>
            <person name="Proust H."/>
            <person name="Prescott H."/>
            <person name="Dolan L."/>
        </authorList>
    </citation>
    <scope>NUCLEOTIDE SEQUENCE [LARGE SCALE GENOMIC DNA]</scope>
    <source>
        <tissue evidence="1">Whole gametophyte</tissue>
    </source>
</reference>
<comment type="caution">
    <text evidence="1">The sequence shown here is derived from an EMBL/GenBank/DDBJ whole genome shotgun (WGS) entry which is preliminary data.</text>
</comment>
<accession>A0A176WL15</accession>
<evidence type="ECO:0000313" key="1">
    <source>
        <dbReference type="EMBL" id="OAE33065.1"/>
    </source>
</evidence>
<name>A0A176WL15_MARPO</name>
<protein>
    <submittedName>
        <fullName evidence="1">Uncharacterized protein</fullName>
    </submittedName>
</protein>
<evidence type="ECO:0000313" key="2">
    <source>
        <dbReference type="Proteomes" id="UP000077202"/>
    </source>
</evidence>
<gene>
    <name evidence="1" type="ORF">AXG93_1913s1670</name>
</gene>
<dbReference type="EMBL" id="LVLJ01000695">
    <property type="protein sequence ID" value="OAE33065.1"/>
    <property type="molecule type" value="Genomic_DNA"/>
</dbReference>
<keyword evidence="2" id="KW-1185">Reference proteome</keyword>
<proteinExistence type="predicted"/>